<dbReference type="Pfam" id="PF12697">
    <property type="entry name" value="Abhydrolase_6"/>
    <property type="match status" value="1"/>
</dbReference>
<keyword evidence="2" id="KW-0378">Hydrolase</keyword>
<dbReference type="PANTHER" id="PTHR43433:SF5">
    <property type="entry name" value="AB HYDROLASE-1 DOMAIN-CONTAINING PROTEIN"/>
    <property type="match status" value="1"/>
</dbReference>
<dbReference type="Proteomes" id="UP001501570">
    <property type="component" value="Unassembled WGS sequence"/>
</dbReference>
<dbReference type="InterPro" id="IPR000073">
    <property type="entry name" value="AB_hydrolase_1"/>
</dbReference>
<comment type="caution">
    <text evidence="2">The sequence shown here is derived from an EMBL/GenBank/DDBJ whole genome shotgun (WGS) entry which is preliminary data.</text>
</comment>
<gene>
    <name evidence="2" type="ORF">GCM10023322_59710</name>
</gene>
<dbReference type="PANTHER" id="PTHR43433">
    <property type="entry name" value="HYDROLASE, ALPHA/BETA FOLD FAMILY PROTEIN"/>
    <property type="match status" value="1"/>
</dbReference>
<keyword evidence="3" id="KW-1185">Reference proteome</keyword>
<protein>
    <submittedName>
        <fullName evidence="2">Alpha/beta hydrolase</fullName>
    </submittedName>
</protein>
<evidence type="ECO:0000259" key="1">
    <source>
        <dbReference type="Pfam" id="PF12697"/>
    </source>
</evidence>
<dbReference type="SUPFAM" id="SSF53474">
    <property type="entry name" value="alpha/beta-Hydrolases"/>
    <property type="match status" value="1"/>
</dbReference>
<proteinExistence type="predicted"/>
<feature type="domain" description="AB hydrolase-1" evidence="1">
    <location>
        <begin position="20"/>
        <end position="257"/>
    </location>
</feature>
<sequence length="270" mass="28688">MTSRDGTRISFLSAGDGPGLVVIPGNGRRAHHYEALARELSGTHRVHVIDRRGRGGSGPQGPEYRIDDDVDDALAVLAHTRSEAVFGHSYGGLVGLHLALRHELAALVVYEPGVSIGGSFDGRWLPEYTRLLGAGRHNAAMATFLKRTRLAPIGDVPMPVFRALAHLLLHGSDGAETRALMATTPAEVGEVVRLDSDGGRYARITSPTLLLGGDRTPVYLTSVLPELARIIPTARCVILEGLDHNAPDLNAPAVVADRIGSFLPSGGGRR</sequence>
<dbReference type="InterPro" id="IPR050471">
    <property type="entry name" value="AB_hydrolase"/>
</dbReference>
<organism evidence="2 3">
    <name type="scientific">Rugosimonospora acidiphila</name>
    <dbReference type="NCBI Taxonomy" id="556531"/>
    <lineage>
        <taxon>Bacteria</taxon>
        <taxon>Bacillati</taxon>
        <taxon>Actinomycetota</taxon>
        <taxon>Actinomycetes</taxon>
        <taxon>Micromonosporales</taxon>
        <taxon>Micromonosporaceae</taxon>
        <taxon>Rugosimonospora</taxon>
    </lineage>
</organism>
<evidence type="ECO:0000313" key="3">
    <source>
        <dbReference type="Proteomes" id="UP001501570"/>
    </source>
</evidence>
<reference evidence="3" key="1">
    <citation type="journal article" date="2019" name="Int. J. Syst. Evol. Microbiol.">
        <title>The Global Catalogue of Microorganisms (GCM) 10K type strain sequencing project: providing services to taxonomists for standard genome sequencing and annotation.</title>
        <authorList>
            <consortium name="The Broad Institute Genomics Platform"/>
            <consortium name="The Broad Institute Genome Sequencing Center for Infectious Disease"/>
            <person name="Wu L."/>
            <person name="Ma J."/>
        </authorList>
    </citation>
    <scope>NUCLEOTIDE SEQUENCE [LARGE SCALE GENOMIC DNA]</scope>
    <source>
        <strain evidence="3">JCM 18304</strain>
    </source>
</reference>
<dbReference type="EMBL" id="BAABJQ010000022">
    <property type="protein sequence ID" value="GAA5194683.1"/>
    <property type="molecule type" value="Genomic_DNA"/>
</dbReference>
<dbReference type="Gene3D" id="3.40.50.1820">
    <property type="entry name" value="alpha/beta hydrolase"/>
    <property type="match status" value="1"/>
</dbReference>
<dbReference type="GO" id="GO:0016787">
    <property type="term" value="F:hydrolase activity"/>
    <property type="evidence" value="ECO:0007669"/>
    <property type="project" value="UniProtKB-KW"/>
</dbReference>
<accession>A0ABP9SDX3</accession>
<name>A0ABP9SDX3_9ACTN</name>
<dbReference type="InterPro" id="IPR029058">
    <property type="entry name" value="AB_hydrolase_fold"/>
</dbReference>
<evidence type="ECO:0000313" key="2">
    <source>
        <dbReference type="EMBL" id="GAA5194683.1"/>
    </source>
</evidence>